<evidence type="ECO:0000313" key="1">
    <source>
        <dbReference type="EMBL" id="KPQ43261.1"/>
    </source>
</evidence>
<dbReference type="Proteomes" id="UP000050360">
    <property type="component" value="Unassembled WGS sequence"/>
</dbReference>
<dbReference type="EMBL" id="LKCM01000166">
    <property type="protein sequence ID" value="KPQ43261.1"/>
    <property type="molecule type" value="Genomic_DNA"/>
</dbReference>
<accession>A0A0P7ZHQ1</accession>
<proteinExistence type="predicted"/>
<reference evidence="1 2" key="1">
    <citation type="submission" date="2015-09" db="EMBL/GenBank/DDBJ databases">
        <title>A metagenomics-based metabolic model of nitrate-dependent anaerobic oxidation of methane by Methanoperedens-like archaea.</title>
        <authorList>
            <person name="Arshad A."/>
            <person name="Speth D.R."/>
            <person name="De Graaf R.M."/>
            <person name="Op Den Camp H.J."/>
            <person name="Jetten M.S."/>
            <person name="Welte C.U."/>
        </authorList>
    </citation>
    <scope>NUCLEOTIDE SEQUENCE [LARGE SCALE GENOMIC DNA]</scope>
</reference>
<name>A0A0P7ZHQ1_9EURY</name>
<dbReference type="AlphaFoldDB" id="A0A0P7ZHQ1"/>
<evidence type="ECO:0000313" key="2">
    <source>
        <dbReference type="Proteomes" id="UP000050360"/>
    </source>
</evidence>
<organism evidence="1 2">
    <name type="scientific">Candidatus Methanoperedens nitratireducens</name>
    <dbReference type="NCBI Taxonomy" id="1392998"/>
    <lineage>
        <taxon>Archaea</taxon>
        <taxon>Methanobacteriati</taxon>
        <taxon>Methanobacteriota</taxon>
        <taxon>Stenosarchaea group</taxon>
        <taxon>Methanomicrobia</taxon>
        <taxon>Methanosarcinales</taxon>
        <taxon>ANME-2 cluster</taxon>
        <taxon>Candidatus Methanoperedentaceae</taxon>
        <taxon>Candidatus Methanoperedens</taxon>
    </lineage>
</organism>
<sequence length="77" mass="8646">GTRCPECGEQYVDAKSSRKALEIANKFRKPAIVFKRKVTVSGGRRVIGIPEEIDRALGKKENVDLWLEGNKIVAEIY</sequence>
<gene>
    <name evidence="1" type="ORF">MPEBLZ_02165</name>
</gene>
<comment type="caution">
    <text evidence="1">The sequence shown here is derived from an EMBL/GenBank/DDBJ whole genome shotgun (WGS) entry which is preliminary data.</text>
</comment>
<feature type="non-terminal residue" evidence="1">
    <location>
        <position position="1"/>
    </location>
</feature>
<protein>
    <submittedName>
        <fullName evidence="1">Uncharacterized protein</fullName>
    </submittedName>
</protein>